<organism evidence="2 3">
    <name type="scientific">Blautia wexlerae</name>
    <dbReference type="NCBI Taxonomy" id="418240"/>
    <lineage>
        <taxon>Bacteria</taxon>
        <taxon>Bacillati</taxon>
        <taxon>Bacillota</taxon>
        <taxon>Clostridia</taxon>
        <taxon>Lachnospirales</taxon>
        <taxon>Lachnospiraceae</taxon>
        <taxon>Blautia</taxon>
    </lineage>
</organism>
<evidence type="ECO:0000313" key="2">
    <source>
        <dbReference type="EMBL" id="CUN73363.1"/>
    </source>
</evidence>
<accession>A0A173ZC21</accession>
<gene>
    <name evidence="2" type="ORF">ERS852478_00927</name>
</gene>
<dbReference type="EMBL" id="CYZN01000005">
    <property type="protein sequence ID" value="CUN73363.1"/>
    <property type="molecule type" value="Genomic_DNA"/>
</dbReference>
<dbReference type="eggNOG" id="ENOG5033G8D">
    <property type="taxonomic scope" value="Bacteria"/>
</dbReference>
<dbReference type="Proteomes" id="UP000095431">
    <property type="component" value="Unassembled WGS sequence"/>
</dbReference>
<proteinExistence type="predicted"/>
<name>A0A173ZC21_9FIRM</name>
<keyword evidence="1" id="KW-0812">Transmembrane</keyword>
<evidence type="ECO:0000313" key="3">
    <source>
        <dbReference type="Proteomes" id="UP000095431"/>
    </source>
</evidence>
<keyword evidence="1" id="KW-0472">Membrane</keyword>
<feature type="transmembrane region" description="Helical" evidence="1">
    <location>
        <begin position="81"/>
        <end position="102"/>
    </location>
</feature>
<sequence>MHINKKDLIEFDNGNMNTQEVIEFLSHLDHCDFCLDQMMEQEDSSTDTAPSYLMEQILDKADSGEVQLARAANKASRKIRLLHYSLQTAAGVMVALLLLFSIPNLDFTSLHQDTFSQTDRILPEHENGRLYQFTRELGQNIGDGTGSFIKYISDFSGKLMNGGK</sequence>
<dbReference type="RefSeq" id="WP_055059449.1">
    <property type="nucleotide sequence ID" value="NZ_BTHH01000004.1"/>
</dbReference>
<evidence type="ECO:0000256" key="1">
    <source>
        <dbReference type="SAM" id="Phobius"/>
    </source>
</evidence>
<dbReference type="AlphaFoldDB" id="A0A173ZC21"/>
<keyword evidence="1" id="KW-1133">Transmembrane helix</keyword>
<reference evidence="2 3" key="1">
    <citation type="submission" date="2015-09" db="EMBL/GenBank/DDBJ databases">
        <authorList>
            <consortium name="Pathogen Informatics"/>
        </authorList>
    </citation>
    <scope>NUCLEOTIDE SEQUENCE [LARGE SCALE GENOMIC DNA]</scope>
    <source>
        <strain evidence="2 3">2789STDY5834863</strain>
    </source>
</reference>
<protein>
    <submittedName>
        <fullName evidence="2">Uncharacterized protein</fullName>
    </submittedName>
</protein>